<protein>
    <recommendedName>
        <fullName evidence="10">Dibenzothiophene monooxygenase</fullName>
        <ecNumber evidence="9">1.14.14.21</ecNumber>
    </recommendedName>
</protein>
<gene>
    <name evidence="17" type="ORF">CLV71_102256</name>
</gene>
<dbReference type="RefSeq" id="WP_133901458.1">
    <property type="nucleotide sequence ID" value="NZ_SOCP01000002.1"/>
</dbReference>
<keyword evidence="3" id="KW-0288">FMN</keyword>
<dbReference type="Pfam" id="PF08028">
    <property type="entry name" value="Acyl-CoA_dh_2"/>
    <property type="match status" value="1"/>
</dbReference>
<dbReference type="InterPro" id="IPR046373">
    <property type="entry name" value="Acyl-CoA_Oxase/DH_mid-dom_sf"/>
</dbReference>
<evidence type="ECO:0000259" key="15">
    <source>
        <dbReference type="Pfam" id="PF02771"/>
    </source>
</evidence>
<keyword evidence="18" id="KW-1185">Reference proteome</keyword>
<dbReference type="Pfam" id="PF02770">
    <property type="entry name" value="Acyl-CoA_dh_M"/>
    <property type="match status" value="1"/>
</dbReference>
<dbReference type="Pfam" id="PF02771">
    <property type="entry name" value="Acyl-CoA_dh_N"/>
    <property type="match status" value="1"/>
</dbReference>
<dbReference type="OrthoDB" id="2986495at2"/>
<dbReference type="InterPro" id="IPR006091">
    <property type="entry name" value="Acyl-CoA_Oxase/DH_mid-dom"/>
</dbReference>
<sequence length="420" mass="44834">MTVLDDFGAAPFRAGNIESVGFPLTDDQRSWARRATTIGGDVLEPAAKTTDSGVYPNAALRELWSAGILNMTVPKESGGGGADLLAQVVVTETLARHCASTALCFHMHESAMQLLSRVDPGDAGLAATVRSIVEDFRLCTYATSEAGSGSHWWHMDQAANRVPDGFHLKATKSWATSAGHADYYVVPLRANQHAGHNELTLFLVRGNTSGVEPIGTWDGSGMRGNSSTPVRFDVVVPPSARLGASGYGFPLLFAYGLPAFQLGVASVYLGVAQAAYDETATRMGTRVHTDLGRPKSHSEVVQREVAEMRLRLDATRALLYVVADNVSRRQRDGADLVDLLGESDLVLSLAQTKIAATETALAITDTALRLCGGSAYKRGGVVERCFRDARAGTVMGPDNDSLKDLIGKRTLGIPFPWATT</sequence>
<evidence type="ECO:0000256" key="4">
    <source>
        <dbReference type="ARBA" id="ARBA00022741"/>
    </source>
</evidence>
<keyword evidence="2" id="KW-0285">Flavoprotein</keyword>
<evidence type="ECO:0000256" key="2">
    <source>
        <dbReference type="ARBA" id="ARBA00022630"/>
    </source>
</evidence>
<evidence type="ECO:0000256" key="5">
    <source>
        <dbReference type="ARBA" id="ARBA00023002"/>
    </source>
</evidence>
<keyword evidence="6" id="KW-0503">Monooxygenase</keyword>
<dbReference type="PANTHER" id="PTHR43884">
    <property type="entry name" value="ACYL-COA DEHYDROGENASE"/>
    <property type="match status" value="1"/>
</dbReference>
<dbReference type="InterPro" id="IPR037069">
    <property type="entry name" value="AcylCoA_DH/ox_N_sf"/>
</dbReference>
<dbReference type="GO" id="GO:0004497">
    <property type="term" value="F:monooxygenase activity"/>
    <property type="evidence" value="ECO:0007669"/>
    <property type="project" value="UniProtKB-KW"/>
</dbReference>
<evidence type="ECO:0000256" key="9">
    <source>
        <dbReference type="ARBA" id="ARBA00034328"/>
    </source>
</evidence>
<evidence type="ECO:0000256" key="11">
    <source>
        <dbReference type="ARBA" id="ARBA00047859"/>
    </source>
</evidence>
<name>A0A4R7W0Y3_9PSEU</name>
<evidence type="ECO:0000256" key="13">
    <source>
        <dbReference type="ARBA" id="ARBA00049456"/>
    </source>
</evidence>
<evidence type="ECO:0000256" key="7">
    <source>
        <dbReference type="ARBA" id="ARBA00034307"/>
    </source>
</evidence>
<dbReference type="Gene3D" id="1.10.540.10">
    <property type="entry name" value="Acyl-CoA dehydrogenase/oxidase, N-terminal domain"/>
    <property type="match status" value="1"/>
</dbReference>
<dbReference type="GO" id="GO:0005737">
    <property type="term" value="C:cytoplasm"/>
    <property type="evidence" value="ECO:0007669"/>
    <property type="project" value="UniProtKB-SubCell"/>
</dbReference>
<reference evidence="17 18" key="1">
    <citation type="submission" date="2019-03" db="EMBL/GenBank/DDBJ databases">
        <title>Genomic Encyclopedia of Archaeal and Bacterial Type Strains, Phase II (KMG-II): from individual species to whole genera.</title>
        <authorList>
            <person name="Goeker M."/>
        </authorList>
    </citation>
    <scope>NUCLEOTIDE SEQUENCE [LARGE SCALE GENOMIC DNA]</scope>
    <source>
        <strain evidence="17 18">DSM 45499</strain>
    </source>
</reference>
<dbReference type="EMBL" id="SOCP01000002">
    <property type="protein sequence ID" value="TDV56190.1"/>
    <property type="molecule type" value="Genomic_DNA"/>
</dbReference>
<dbReference type="GO" id="GO:0003995">
    <property type="term" value="F:acyl-CoA dehydrogenase activity"/>
    <property type="evidence" value="ECO:0007669"/>
    <property type="project" value="TreeGrafter"/>
</dbReference>
<dbReference type="AlphaFoldDB" id="A0A4R7W0Y3"/>
<accession>A0A4R7W0Y3</accession>
<dbReference type="Gene3D" id="1.20.140.10">
    <property type="entry name" value="Butyryl-CoA Dehydrogenase, subunit A, domain 3"/>
    <property type="match status" value="1"/>
</dbReference>
<keyword evidence="4" id="KW-0547">Nucleotide-binding</keyword>
<keyword evidence="5" id="KW-0560">Oxidoreductase</keyword>
<dbReference type="PIRSF" id="PIRSF016578">
    <property type="entry name" value="HsaA"/>
    <property type="match status" value="1"/>
</dbReference>
<dbReference type="InterPro" id="IPR013786">
    <property type="entry name" value="AcylCoA_DH/ox_N"/>
</dbReference>
<dbReference type="SUPFAM" id="SSF47203">
    <property type="entry name" value="Acyl-CoA dehydrogenase C-terminal domain-like"/>
    <property type="match status" value="1"/>
</dbReference>
<comment type="caution">
    <text evidence="17">The sequence shown here is derived from an EMBL/GenBank/DDBJ whole genome shotgun (WGS) entry which is preliminary data.</text>
</comment>
<comment type="pathway">
    <text evidence="7">Sulfur metabolism; dibenzothiophene degradation.</text>
</comment>
<evidence type="ECO:0000256" key="3">
    <source>
        <dbReference type="ARBA" id="ARBA00022643"/>
    </source>
</evidence>
<comment type="catalytic activity">
    <reaction evidence="11">
        <text>dibenzothiophene + FMNH2 + O2 = dibenzothiophene 5-oxide + FMN + H2O + H(+)</text>
        <dbReference type="Rhea" id="RHEA:49076"/>
        <dbReference type="ChEBI" id="CHEBI:15377"/>
        <dbReference type="ChEBI" id="CHEBI:15378"/>
        <dbReference type="ChEBI" id="CHEBI:15379"/>
        <dbReference type="ChEBI" id="CHEBI:23681"/>
        <dbReference type="ChEBI" id="CHEBI:23683"/>
        <dbReference type="ChEBI" id="CHEBI:57618"/>
        <dbReference type="ChEBI" id="CHEBI:58210"/>
    </reaction>
</comment>
<dbReference type="SUPFAM" id="SSF56645">
    <property type="entry name" value="Acyl-CoA dehydrogenase NM domain-like"/>
    <property type="match status" value="1"/>
</dbReference>
<feature type="domain" description="Acyl-CoA dehydrogenase/oxidase N-terminal" evidence="15">
    <location>
        <begin position="25"/>
        <end position="112"/>
    </location>
</feature>
<dbReference type="InterPro" id="IPR009100">
    <property type="entry name" value="AcylCoA_DH/oxidase_NM_dom_sf"/>
</dbReference>
<comment type="catalytic activity">
    <reaction evidence="12">
        <text>dibenzothiophene 5-oxide + FMNH2 + O2 = dibenzothiophene 5,5-dioxide + FMN + H2O + H(+)</text>
        <dbReference type="Rhea" id="RHEA:49080"/>
        <dbReference type="ChEBI" id="CHEBI:15377"/>
        <dbReference type="ChEBI" id="CHEBI:15378"/>
        <dbReference type="ChEBI" id="CHEBI:15379"/>
        <dbReference type="ChEBI" id="CHEBI:23683"/>
        <dbReference type="ChEBI" id="CHEBI:57618"/>
        <dbReference type="ChEBI" id="CHEBI:58210"/>
        <dbReference type="ChEBI" id="CHEBI:90356"/>
    </reaction>
</comment>
<evidence type="ECO:0000256" key="12">
    <source>
        <dbReference type="ARBA" id="ARBA00048445"/>
    </source>
</evidence>
<dbReference type="Gene3D" id="2.40.110.10">
    <property type="entry name" value="Butyryl-CoA Dehydrogenase, subunit A, domain 2"/>
    <property type="match status" value="1"/>
</dbReference>
<evidence type="ECO:0000259" key="14">
    <source>
        <dbReference type="Pfam" id="PF02770"/>
    </source>
</evidence>
<comment type="similarity">
    <text evidence="8">Belongs to the DszC flavin monooxygenase family.</text>
</comment>
<evidence type="ECO:0000259" key="16">
    <source>
        <dbReference type="Pfam" id="PF08028"/>
    </source>
</evidence>
<dbReference type="EC" id="1.14.14.21" evidence="9"/>
<comment type="catalytic activity">
    <reaction evidence="13">
        <text>dibenzothiophene + 2 FMNH2 + 2 O2 = dibenzothiophene 5,5-dioxide + 2 FMN + 2 H2O + 2 H(+)</text>
        <dbReference type="Rhea" id="RHEA:49072"/>
        <dbReference type="ChEBI" id="CHEBI:15377"/>
        <dbReference type="ChEBI" id="CHEBI:15378"/>
        <dbReference type="ChEBI" id="CHEBI:15379"/>
        <dbReference type="ChEBI" id="CHEBI:23681"/>
        <dbReference type="ChEBI" id="CHEBI:57618"/>
        <dbReference type="ChEBI" id="CHEBI:58210"/>
        <dbReference type="ChEBI" id="CHEBI:90356"/>
        <dbReference type="EC" id="1.14.14.21"/>
    </reaction>
</comment>
<evidence type="ECO:0000256" key="1">
    <source>
        <dbReference type="ARBA" id="ARBA00004496"/>
    </source>
</evidence>
<evidence type="ECO:0000313" key="18">
    <source>
        <dbReference type="Proteomes" id="UP000294927"/>
    </source>
</evidence>
<feature type="domain" description="Acyl-CoA dehydrogenase C-terminal" evidence="16">
    <location>
        <begin position="263"/>
        <end position="393"/>
    </location>
</feature>
<proteinExistence type="inferred from homology"/>
<evidence type="ECO:0000256" key="8">
    <source>
        <dbReference type="ARBA" id="ARBA00034317"/>
    </source>
</evidence>
<feature type="domain" description="Acyl-CoA oxidase/dehydrogenase middle" evidence="14">
    <location>
        <begin position="141"/>
        <end position="234"/>
    </location>
</feature>
<comment type="subcellular location">
    <subcellularLocation>
        <location evidence="1">Cytoplasm</location>
    </subcellularLocation>
</comment>
<evidence type="ECO:0000256" key="6">
    <source>
        <dbReference type="ARBA" id="ARBA00023033"/>
    </source>
</evidence>
<dbReference type="GO" id="GO:0050660">
    <property type="term" value="F:flavin adenine dinucleotide binding"/>
    <property type="evidence" value="ECO:0007669"/>
    <property type="project" value="InterPro"/>
</dbReference>
<dbReference type="InterPro" id="IPR036250">
    <property type="entry name" value="AcylCo_DH-like_C"/>
</dbReference>
<dbReference type="InterPro" id="IPR013107">
    <property type="entry name" value="Acyl-CoA_DH_C"/>
</dbReference>
<evidence type="ECO:0000313" key="17">
    <source>
        <dbReference type="EMBL" id="TDV56190.1"/>
    </source>
</evidence>
<organism evidence="17 18">
    <name type="scientific">Actinophytocola oryzae</name>
    <dbReference type="NCBI Taxonomy" id="502181"/>
    <lineage>
        <taxon>Bacteria</taxon>
        <taxon>Bacillati</taxon>
        <taxon>Actinomycetota</taxon>
        <taxon>Actinomycetes</taxon>
        <taxon>Pseudonocardiales</taxon>
        <taxon>Pseudonocardiaceae</taxon>
    </lineage>
</organism>
<evidence type="ECO:0000256" key="10">
    <source>
        <dbReference type="ARBA" id="ARBA00034345"/>
    </source>
</evidence>
<dbReference type="Proteomes" id="UP000294927">
    <property type="component" value="Unassembled WGS sequence"/>
</dbReference>
<dbReference type="PANTHER" id="PTHR43884:SF12">
    <property type="entry name" value="ISOVALERYL-COA DEHYDROGENASE, MITOCHONDRIAL-RELATED"/>
    <property type="match status" value="1"/>
</dbReference>